<reference evidence="1 2" key="1">
    <citation type="submission" date="2015-06" db="EMBL/GenBank/DDBJ databases">
        <title>Genome sequence of Pseudoalteromonas peptidolytica.</title>
        <authorList>
            <person name="Xie B.-B."/>
            <person name="Rong J.-C."/>
            <person name="Qin Q.-L."/>
            <person name="Zhang Y.-Z."/>
        </authorList>
    </citation>
    <scope>NUCLEOTIDE SEQUENCE [LARGE SCALE GENOMIC DNA]</scope>
    <source>
        <strain evidence="1 2">F12-50-A1</strain>
    </source>
</reference>
<keyword evidence="2" id="KW-1185">Reference proteome</keyword>
<protein>
    <submittedName>
        <fullName evidence="1">Uncharacterized protein</fullName>
    </submittedName>
</protein>
<evidence type="ECO:0000313" key="1">
    <source>
        <dbReference type="EMBL" id="MBE0347864.1"/>
    </source>
</evidence>
<accession>A0A8I0MZK2</accession>
<dbReference type="RefSeq" id="WP_147388874.1">
    <property type="nucleotide sequence ID" value="NZ_AQHF01000028.1"/>
</dbReference>
<comment type="caution">
    <text evidence="1">The sequence shown here is derived from an EMBL/GenBank/DDBJ whole genome shotgun (WGS) entry which is preliminary data.</text>
</comment>
<sequence>MSEFSPYSVTRGGFATPREMFLSIVQDLTRENSNQVKAFDIVYPKDTSELDYQNPDNPINDVIIVQASKHVDACAEDESNPQPWVVRFDTRSEIGHGMGHINVTTPLQIDMDKDKAPAIPYIPPNTSYDESNISNIQTRGTLGFIGNRVHDGNGAVPQSNRYGFINRAIYHTKIKEDHRKDPYGNLMWMLINKSSKSEEPTFGSRNKIPRGAFDDSNRILYRYRLEWYELMNPEGVNLNAVAPSFSTSTSPQPHISANGSRLDGFESPVYERRECTLYFRAPVGKDATNLDGDTFITTKVEGEVPPSLLNLAIEDSNRDELGLVQELELTFPLTNQPELVYHKISVERTGSPNSGGYRYKSSWIVDTERTNDVEIIAEAPQSLGDSSFDDENNKGLEFYDNLKWDLRPITDQSFDVTGEAMDPKEGARNVPMSYALTVSDHGIVLATWDQAVDQYETNDGHRFSWFATQRLVDKDTGTPLVDQSKSFCPLFCIYGVYHERVSTSNYFIVRESDVHRPSEEQTAGDDSPDSNAIINTYEQVAVSEDYEYVITVPSGLTTQRYLYLEEADLIGYTSADVISNGALSEFSMYDEGVCSIPNEAHVDRESCIQGNGVWEETSRLYKGLPATGKFNTGMRVLMRWYGGRLGNLNSKQQN</sequence>
<dbReference type="EMBL" id="AQHF01000028">
    <property type="protein sequence ID" value="MBE0347864.1"/>
    <property type="molecule type" value="Genomic_DNA"/>
</dbReference>
<name>A0A8I0MZK2_9GAMM</name>
<evidence type="ECO:0000313" key="2">
    <source>
        <dbReference type="Proteomes" id="UP000660708"/>
    </source>
</evidence>
<proteinExistence type="predicted"/>
<dbReference type="AlphaFoldDB" id="A0A8I0MZK2"/>
<gene>
    <name evidence="1" type="ORF">PPEP_a4234</name>
</gene>
<organism evidence="1 2">
    <name type="scientific">Pseudoalteromonas peptidolytica F12-50-A1</name>
    <dbReference type="NCBI Taxonomy" id="1315280"/>
    <lineage>
        <taxon>Bacteria</taxon>
        <taxon>Pseudomonadati</taxon>
        <taxon>Pseudomonadota</taxon>
        <taxon>Gammaproteobacteria</taxon>
        <taxon>Alteromonadales</taxon>
        <taxon>Pseudoalteromonadaceae</taxon>
        <taxon>Pseudoalteromonas</taxon>
    </lineage>
</organism>
<dbReference type="Proteomes" id="UP000660708">
    <property type="component" value="Unassembled WGS sequence"/>
</dbReference>